<keyword evidence="1" id="KW-0812">Transmembrane</keyword>
<protein>
    <submittedName>
        <fullName evidence="2">Uncharacterized protein</fullName>
    </submittedName>
</protein>
<feature type="transmembrane region" description="Helical" evidence="1">
    <location>
        <begin position="29"/>
        <end position="48"/>
    </location>
</feature>
<proteinExistence type="predicted"/>
<accession>A0A8S5PRJ3</accession>
<reference evidence="2" key="1">
    <citation type="journal article" date="2021" name="Proc. Natl. Acad. Sci. U.S.A.">
        <title>A Catalog of Tens of Thousands of Viruses from Human Metagenomes Reveals Hidden Associations with Chronic Diseases.</title>
        <authorList>
            <person name="Tisza M.J."/>
            <person name="Buck C.B."/>
        </authorList>
    </citation>
    <scope>NUCLEOTIDE SEQUENCE</scope>
    <source>
        <strain evidence="2">CtEg02</strain>
    </source>
</reference>
<keyword evidence="1" id="KW-0472">Membrane</keyword>
<sequence length="51" mass="5761">MIKEVYVNPPGKKRFPMPPQRERLAPPPWALGVVLVVVAIFIGSCEWVRGM</sequence>
<evidence type="ECO:0000313" key="2">
    <source>
        <dbReference type="EMBL" id="DAE09073.1"/>
    </source>
</evidence>
<evidence type="ECO:0000256" key="1">
    <source>
        <dbReference type="SAM" id="Phobius"/>
    </source>
</evidence>
<name>A0A8S5PRJ3_9CAUD</name>
<organism evidence="2">
    <name type="scientific">Myoviridae sp. ctEg02</name>
    <dbReference type="NCBI Taxonomy" id="2825061"/>
    <lineage>
        <taxon>Viruses</taxon>
        <taxon>Duplodnaviria</taxon>
        <taxon>Heunggongvirae</taxon>
        <taxon>Uroviricota</taxon>
        <taxon>Caudoviricetes</taxon>
    </lineage>
</organism>
<keyword evidence="1" id="KW-1133">Transmembrane helix</keyword>
<dbReference type="EMBL" id="BK015482">
    <property type="protein sequence ID" value="DAE09073.1"/>
    <property type="molecule type" value="Genomic_DNA"/>
</dbReference>